<feature type="transmembrane region" description="Helical" evidence="5">
    <location>
        <begin position="44"/>
        <end position="63"/>
    </location>
</feature>
<gene>
    <name evidence="7" type="ORF">LBW59_13865</name>
</gene>
<dbReference type="Proteomes" id="UP001144050">
    <property type="component" value="Unassembled WGS sequence"/>
</dbReference>
<dbReference type="InterPro" id="IPR051310">
    <property type="entry name" value="MCP_chemotaxis"/>
</dbReference>
<evidence type="ECO:0000256" key="2">
    <source>
        <dbReference type="ARBA" id="ARBA00022481"/>
    </source>
</evidence>
<dbReference type="InterPro" id="IPR024478">
    <property type="entry name" value="HlyB_4HB_MCP"/>
</dbReference>
<dbReference type="PANTHER" id="PTHR43531">
    <property type="entry name" value="PROTEIN ICFG"/>
    <property type="match status" value="1"/>
</dbReference>
<comment type="subcellular location">
    <subcellularLocation>
        <location evidence="1">Membrane</location>
    </subcellularLocation>
</comment>
<organism evidence="7 8">
    <name type="scientific">Ralstonia solanacearum</name>
    <name type="common">Pseudomonas solanacearum</name>
    <dbReference type="NCBI Taxonomy" id="305"/>
    <lineage>
        <taxon>Bacteria</taxon>
        <taxon>Pseudomonadati</taxon>
        <taxon>Pseudomonadota</taxon>
        <taxon>Betaproteobacteria</taxon>
        <taxon>Burkholderiales</taxon>
        <taxon>Burkholderiaceae</taxon>
        <taxon>Ralstonia</taxon>
        <taxon>Ralstonia solanacearum species complex</taxon>
    </lineage>
</organism>
<sequence>MAQESAPRAVTPKSTIRHHDCLPSRCEPLIGEIPLSNWTVKRKLATLVTSIIVAFACLTVFLLNRQTAATADIHSLYEKDYRAASIIGQIDGLLTRVDINILRMIAIGDPASISSWKAQNTERFNKVDQLLVELSASSDPSMTGSIKTLGEAYGRMRKGMEHQVEAVEAGDIKRGGEINKNEVKDNADKTFGTLAELKGAQDLIAKNKVQAQEAAASSARIVSITAAVLIALGSLGLGLLIVRDLLRQLGGEPTAAAEAVGAMAQGDLSRTIAVQAHDQTSLLAKLKDMQGSLSGIVATVRNNAESVATASAQIAQGNQDLSHRTEQQASALQQTSATMDELGSTVGNNAENARQANQLAVGASSVAAEGGDVVSQVVGMMKGINDGSKKIADIIGVIDGIAFQTNILALNAAVEAARAGEQGRGFAVVAAEVRSLAQRSAAAAKEIKTLITSSVEQVERGTALVDRAGATMEQIVDAIQRVSNIVAEISSASTEQSSGVSQVGQAVSQMDEATQQNAALVEESAAAASSLQSQAQQLVQAVAVFKLTRLANAAGH</sequence>
<dbReference type="CDD" id="cd11386">
    <property type="entry name" value="MCP_signal"/>
    <property type="match status" value="1"/>
</dbReference>
<evidence type="ECO:0000313" key="8">
    <source>
        <dbReference type="Proteomes" id="UP001144050"/>
    </source>
</evidence>
<dbReference type="AlphaFoldDB" id="A0AAW5ZQS3"/>
<accession>A0AAW5ZQS3</accession>
<dbReference type="EMBL" id="JAIVFG010000022">
    <property type="protein sequence ID" value="MDB0571850.1"/>
    <property type="molecule type" value="Genomic_DNA"/>
</dbReference>
<dbReference type="GO" id="GO:0005886">
    <property type="term" value="C:plasma membrane"/>
    <property type="evidence" value="ECO:0007669"/>
    <property type="project" value="TreeGrafter"/>
</dbReference>
<keyword evidence="5" id="KW-1133">Transmembrane helix</keyword>
<evidence type="ECO:0000256" key="4">
    <source>
        <dbReference type="PROSITE-ProRule" id="PRU00284"/>
    </source>
</evidence>
<feature type="domain" description="Methyl-accepting transducer" evidence="6">
    <location>
        <begin position="303"/>
        <end position="532"/>
    </location>
</feature>
<evidence type="ECO:0000256" key="3">
    <source>
        <dbReference type="ARBA" id="ARBA00029447"/>
    </source>
</evidence>
<dbReference type="InterPro" id="IPR004089">
    <property type="entry name" value="MCPsignal_dom"/>
</dbReference>
<protein>
    <submittedName>
        <fullName evidence="7">Methyl-accepting chemotaxis protein</fullName>
    </submittedName>
</protein>
<comment type="similarity">
    <text evidence="3">Belongs to the methyl-accepting chemotaxis (MCP) protein family.</text>
</comment>
<dbReference type="GO" id="GO:0006935">
    <property type="term" value="P:chemotaxis"/>
    <property type="evidence" value="ECO:0007669"/>
    <property type="project" value="TreeGrafter"/>
</dbReference>
<evidence type="ECO:0000256" key="1">
    <source>
        <dbReference type="ARBA" id="ARBA00004370"/>
    </source>
</evidence>
<name>A0AAW5ZQS3_RALSL</name>
<dbReference type="FunFam" id="1.10.287.950:FF:000001">
    <property type="entry name" value="Methyl-accepting chemotaxis sensory transducer"/>
    <property type="match status" value="1"/>
</dbReference>
<dbReference type="GO" id="GO:0007165">
    <property type="term" value="P:signal transduction"/>
    <property type="evidence" value="ECO:0007669"/>
    <property type="project" value="UniProtKB-KW"/>
</dbReference>
<evidence type="ECO:0000259" key="6">
    <source>
        <dbReference type="PROSITE" id="PS50111"/>
    </source>
</evidence>
<dbReference type="SUPFAM" id="SSF58104">
    <property type="entry name" value="Methyl-accepting chemotaxis protein (MCP) signaling domain"/>
    <property type="match status" value="1"/>
</dbReference>
<evidence type="ECO:0000313" key="7">
    <source>
        <dbReference type="EMBL" id="MDB0571850.1"/>
    </source>
</evidence>
<dbReference type="GO" id="GO:0004888">
    <property type="term" value="F:transmembrane signaling receptor activity"/>
    <property type="evidence" value="ECO:0007669"/>
    <property type="project" value="TreeGrafter"/>
</dbReference>
<dbReference type="PROSITE" id="PS50111">
    <property type="entry name" value="CHEMOTAXIS_TRANSDUC_2"/>
    <property type="match status" value="1"/>
</dbReference>
<dbReference type="PANTHER" id="PTHR43531:SF14">
    <property type="entry name" value="METHYL-ACCEPTING CHEMOTAXIS PROTEIN I-RELATED"/>
    <property type="match status" value="1"/>
</dbReference>
<dbReference type="Pfam" id="PF12729">
    <property type="entry name" value="4HB_MCP_1"/>
    <property type="match status" value="1"/>
</dbReference>
<evidence type="ECO:0000256" key="5">
    <source>
        <dbReference type="SAM" id="Phobius"/>
    </source>
</evidence>
<feature type="transmembrane region" description="Helical" evidence="5">
    <location>
        <begin position="221"/>
        <end position="242"/>
    </location>
</feature>
<dbReference type="Gene3D" id="1.10.287.950">
    <property type="entry name" value="Methyl-accepting chemotaxis protein"/>
    <property type="match status" value="1"/>
</dbReference>
<proteinExistence type="inferred from homology"/>
<keyword evidence="2" id="KW-0488">Methylation</keyword>
<dbReference type="Pfam" id="PF00015">
    <property type="entry name" value="MCPsignal"/>
    <property type="match status" value="1"/>
</dbReference>
<keyword evidence="4" id="KW-0807">Transducer</keyword>
<keyword evidence="5" id="KW-0812">Transmembrane</keyword>
<reference evidence="7" key="1">
    <citation type="submission" date="2021-09" db="EMBL/GenBank/DDBJ databases">
        <title>Genomic analysis of Ralstonia spp.</title>
        <authorList>
            <person name="Aburjaile F."/>
            <person name="Ariute J.C."/>
            <person name="Pais A.K.L."/>
            <person name="Albuquerque G.M.R."/>
            <person name="Silva A.M.F."/>
            <person name="Brenig B."/>
            <person name="Azevedo V."/>
            <person name="Matiuzzi M."/>
            <person name="Ramos R."/>
            <person name="Goes-Neto A."/>
            <person name="Soares S."/>
            <person name="Iseppon A.M.B."/>
            <person name="Souza E."/>
            <person name="Gama M."/>
        </authorList>
    </citation>
    <scope>NUCLEOTIDE SEQUENCE</scope>
    <source>
        <strain evidence="7">CCRMRs91</strain>
    </source>
</reference>
<comment type="caution">
    <text evidence="7">The sequence shown here is derived from an EMBL/GenBank/DDBJ whole genome shotgun (WGS) entry which is preliminary data.</text>
</comment>
<dbReference type="SMART" id="SM00283">
    <property type="entry name" value="MA"/>
    <property type="match status" value="1"/>
</dbReference>
<keyword evidence="5" id="KW-0472">Membrane</keyword>